<accession>A0A517VCD1</accession>
<dbReference type="AlphaFoldDB" id="A0A517VCD1"/>
<name>A0A517VCD1_9PLAN</name>
<organism evidence="1 2">
    <name type="scientific">Gimesia algae</name>
    <dbReference type="NCBI Taxonomy" id="2527971"/>
    <lineage>
        <taxon>Bacteria</taxon>
        <taxon>Pseudomonadati</taxon>
        <taxon>Planctomycetota</taxon>
        <taxon>Planctomycetia</taxon>
        <taxon>Planctomycetales</taxon>
        <taxon>Planctomycetaceae</taxon>
        <taxon>Gimesia</taxon>
    </lineage>
</organism>
<evidence type="ECO:0000313" key="1">
    <source>
        <dbReference type="EMBL" id="QDT90662.1"/>
    </source>
</evidence>
<proteinExistence type="predicted"/>
<dbReference type="EMBL" id="CP036343">
    <property type="protein sequence ID" value="QDT90662.1"/>
    <property type="molecule type" value="Genomic_DNA"/>
</dbReference>
<keyword evidence="2" id="KW-1185">Reference proteome</keyword>
<gene>
    <name evidence="1" type="ORF">Pan161_23150</name>
</gene>
<protein>
    <submittedName>
        <fullName evidence="1">Uncharacterized protein</fullName>
    </submittedName>
</protein>
<dbReference type="RefSeq" id="WP_145226788.1">
    <property type="nucleotide sequence ID" value="NZ_CP036343.1"/>
</dbReference>
<reference evidence="1 2" key="1">
    <citation type="submission" date="2019-02" db="EMBL/GenBank/DDBJ databases">
        <title>Deep-cultivation of Planctomycetes and their phenomic and genomic characterization uncovers novel biology.</title>
        <authorList>
            <person name="Wiegand S."/>
            <person name="Jogler M."/>
            <person name="Boedeker C."/>
            <person name="Pinto D."/>
            <person name="Vollmers J."/>
            <person name="Rivas-Marin E."/>
            <person name="Kohn T."/>
            <person name="Peeters S.H."/>
            <person name="Heuer A."/>
            <person name="Rast P."/>
            <person name="Oberbeckmann S."/>
            <person name="Bunk B."/>
            <person name="Jeske O."/>
            <person name="Meyerdierks A."/>
            <person name="Storesund J.E."/>
            <person name="Kallscheuer N."/>
            <person name="Luecker S."/>
            <person name="Lage O.M."/>
            <person name="Pohl T."/>
            <person name="Merkel B.J."/>
            <person name="Hornburger P."/>
            <person name="Mueller R.-W."/>
            <person name="Bruemmer F."/>
            <person name="Labrenz M."/>
            <person name="Spormann A.M."/>
            <person name="Op den Camp H."/>
            <person name="Overmann J."/>
            <person name="Amann R."/>
            <person name="Jetten M.S.M."/>
            <person name="Mascher T."/>
            <person name="Medema M.H."/>
            <person name="Devos D.P."/>
            <person name="Kaster A.-K."/>
            <person name="Ovreas L."/>
            <person name="Rohde M."/>
            <person name="Galperin M.Y."/>
            <person name="Jogler C."/>
        </authorList>
    </citation>
    <scope>NUCLEOTIDE SEQUENCE [LARGE SCALE GENOMIC DNA]</scope>
    <source>
        <strain evidence="1 2">Pan161</strain>
    </source>
</reference>
<sequence length="233" mass="25787">MNLVEYQSRLEMMIETRNFDQRSRLEQLATSSPEHQRLWEDFLILDTAVPAWQQTLPEIDLIDEVLAQLDAAHLSAMEGIQSRELPSPRTGSKVRQWSASLFVVAVLLIAITLKFSGNQVENVVPETIPASAVVIPDSPVPALAQSQSNRSFNQLLKNAGAASWGLAQSTAGTMTEAVSLVPVTAPLPETTDPLPRESNWVDDINLEMQPIKDQISHAWNFIIHSVPEESTKI</sequence>
<dbReference type="OrthoDB" id="289531at2"/>
<dbReference type="Proteomes" id="UP000316855">
    <property type="component" value="Chromosome"/>
</dbReference>
<dbReference type="KEGG" id="gax:Pan161_23150"/>
<evidence type="ECO:0000313" key="2">
    <source>
        <dbReference type="Proteomes" id="UP000316855"/>
    </source>
</evidence>